<keyword evidence="2" id="KW-0472">Membrane</keyword>
<organism evidence="3 4">
    <name type="scientific">Dactylosporangium salmoneum</name>
    <dbReference type="NCBI Taxonomy" id="53361"/>
    <lineage>
        <taxon>Bacteria</taxon>
        <taxon>Bacillati</taxon>
        <taxon>Actinomycetota</taxon>
        <taxon>Actinomycetes</taxon>
        <taxon>Micromonosporales</taxon>
        <taxon>Micromonosporaceae</taxon>
        <taxon>Dactylosporangium</taxon>
    </lineage>
</organism>
<gene>
    <name evidence="3" type="ORF">GCM10010170_058420</name>
</gene>
<reference evidence="4" key="1">
    <citation type="journal article" date="2019" name="Int. J. Syst. Evol. Microbiol.">
        <title>The Global Catalogue of Microorganisms (GCM) 10K type strain sequencing project: providing services to taxonomists for standard genome sequencing and annotation.</title>
        <authorList>
            <consortium name="The Broad Institute Genomics Platform"/>
            <consortium name="The Broad Institute Genome Sequencing Center for Infectious Disease"/>
            <person name="Wu L."/>
            <person name="Ma J."/>
        </authorList>
    </citation>
    <scope>NUCLEOTIDE SEQUENCE [LARGE SCALE GENOMIC DNA]</scope>
    <source>
        <strain evidence="4">JCM 3272</strain>
    </source>
</reference>
<evidence type="ECO:0000256" key="1">
    <source>
        <dbReference type="SAM" id="MobiDB-lite"/>
    </source>
</evidence>
<protein>
    <recommendedName>
        <fullName evidence="5">Carboxypeptidase regulatory-like domain-containing protein</fullName>
    </recommendedName>
</protein>
<feature type="compositionally biased region" description="Low complexity" evidence="1">
    <location>
        <begin position="147"/>
        <end position="178"/>
    </location>
</feature>
<accession>A0ABP5TUW7</accession>
<dbReference type="Proteomes" id="UP001501444">
    <property type="component" value="Unassembled WGS sequence"/>
</dbReference>
<evidence type="ECO:0008006" key="5">
    <source>
        <dbReference type="Google" id="ProtNLM"/>
    </source>
</evidence>
<evidence type="ECO:0000256" key="2">
    <source>
        <dbReference type="SAM" id="Phobius"/>
    </source>
</evidence>
<sequence>MPDLTDLLTAAAMRQHPARPPAFAEVLRVYRRRARRRHAGAAAAVALTLGAVGALTVLAGQPAGPPTTVTVTGTLMLTGGRLTMNATPVEHGVAGTVWFKAGNGSFTSTTAGRDGRFRIMLAPGRYRVTGRPAYLDASSAPGNPDTSASPAADAPAAQASRPGAASPTSPAPTVTSASSDTVVLAPNDLNHQPCWALDPIDVATGVTDDVRVLCQMR</sequence>
<keyword evidence="2" id="KW-1133">Transmembrane helix</keyword>
<evidence type="ECO:0000313" key="3">
    <source>
        <dbReference type="EMBL" id="GAA2362361.1"/>
    </source>
</evidence>
<keyword evidence="4" id="KW-1185">Reference proteome</keyword>
<feature type="region of interest" description="Disordered" evidence="1">
    <location>
        <begin position="134"/>
        <end position="178"/>
    </location>
</feature>
<feature type="transmembrane region" description="Helical" evidence="2">
    <location>
        <begin position="38"/>
        <end position="59"/>
    </location>
</feature>
<proteinExistence type="predicted"/>
<name>A0ABP5TUW7_9ACTN</name>
<comment type="caution">
    <text evidence="3">The sequence shown here is derived from an EMBL/GenBank/DDBJ whole genome shotgun (WGS) entry which is preliminary data.</text>
</comment>
<dbReference type="EMBL" id="BAAARV010000054">
    <property type="protein sequence ID" value="GAA2362361.1"/>
    <property type="molecule type" value="Genomic_DNA"/>
</dbReference>
<keyword evidence="2" id="KW-0812">Transmembrane</keyword>
<evidence type="ECO:0000313" key="4">
    <source>
        <dbReference type="Proteomes" id="UP001501444"/>
    </source>
</evidence>
<dbReference type="RefSeq" id="WP_344615751.1">
    <property type="nucleotide sequence ID" value="NZ_BAAARV010000054.1"/>
</dbReference>